<evidence type="ECO:0000256" key="2">
    <source>
        <dbReference type="ARBA" id="ARBA00003014"/>
    </source>
</evidence>
<evidence type="ECO:0000256" key="17">
    <source>
        <dbReference type="SAM" id="SignalP"/>
    </source>
</evidence>
<accession>A0A0D3DAV7</accession>
<evidence type="ECO:0000256" key="8">
    <source>
        <dbReference type="ARBA" id="ARBA00022729"/>
    </source>
</evidence>
<evidence type="ECO:0000256" key="13">
    <source>
        <dbReference type="ARBA" id="ARBA00032643"/>
    </source>
</evidence>
<evidence type="ECO:0000256" key="5">
    <source>
        <dbReference type="ARBA" id="ARBA00012250"/>
    </source>
</evidence>
<dbReference type="EC" id="3.2.1.147" evidence="5"/>
<dbReference type="EC" id="3.2.1.21" evidence="6"/>
<dbReference type="OMA" id="YTNTMED"/>
<keyword evidence="19" id="KW-1185">Reference proteome</keyword>
<dbReference type="PANTHER" id="PTHR10353:SF150">
    <property type="entry name" value="BETA-GLUCOSIDASE 1-RELATED"/>
    <property type="match status" value="1"/>
</dbReference>
<dbReference type="EnsemblPlants" id="Bo7g082150.1">
    <property type="protein sequence ID" value="Bo7g082150.1"/>
    <property type="gene ID" value="Bo7g082150"/>
</dbReference>
<proteinExistence type="inferred from homology"/>
<dbReference type="HOGENOM" id="CLU_001859_3_0_1"/>
<evidence type="ECO:0000256" key="4">
    <source>
        <dbReference type="ARBA" id="ARBA00010838"/>
    </source>
</evidence>
<dbReference type="eggNOG" id="KOG0626">
    <property type="taxonomic scope" value="Eukaryota"/>
</dbReference>
<dbReference type="AlphaFoldDB" id="A0A0D3DAV7"/>
<keyword evidence="8 17" id="KW-0732">Signal</keyword>
<organism evidence="18 19">
    <name type="scientific">Brassica oleracea var. oleracea</name>
    <dbReference type="NCBI Taxonomy" id="109376"/>
    <lineage>
        <taxon>Eukaryota</taxon>
        <taxon>Viridiplantae</taxon>
        <taxon>Streptophyta</taxon>
        <taxon>Embryophyta</taxon>
        <taxon>Tracheophyta</taxon>
        <taxon>Spermatophyta</taxon>
        <taxon>Magnoliopsida</taxon>
        <taxon>eudicotyledons</taxon>
        <taxon>Gunneridae</taxon>
        <taxon>Pentapetalae</taxon>
        <taxon>rosids</taxon>
        <taxon>malvids</taxon>
        <taxon>Brassicales</taxon>
        <taxon>Brassicaceae</taxon>
        <taxon>Brassiceae</taxon>
        <taxon>Brassica</taxon>
    </lineage>
</organism>
<feature type="signal peptide" evidence="17">
    <location>
        <begin position="1"/>
        <end position="19"/>
    </location>
</feature>
<dbReference type="Proteomes" id="UP000032141">
    <property type="component" value="Chromosome C7"/>
</dbReference>
<evidence type="ECO:0000256" key="14">
    <source>
        <dbReference type="ARBA" id="ARBA00032797"/>
    </source>
</evidence>
<keyword evidence="7" id="KW-0926">Vacuole</keyword>
<comment type="catalytic activity">
    <reaction evidence="1">
        <text>Hydrolysis of terminal, non-reducing beta-D-glucosyl residues with release of beta-D-glucose.</text>
        <dbReference type="EC" id="3.2.1.21"/>
    </reaction>
</comment>
<dbReference type="SUPFAM" id="SSF51445">
    <property type="entry name" value="(Trans)glycosidases"/>
    <property type="match status" value="1"/>
</dbReference>
<evidence type="ECO:0000256" key="3">
    <source>
        <dbReference type="ARBA" id="ARBA00004116"/>
    </source>
</evidence>
<reference evidence="18 19" key="1">
    <citation type="journal article" date="2014" name="Genome Biol.">
        <title>Transcriptome and methylome profiling reveals relics of genome dominance in the mesopolyploid Brassica oleracea.</title>
        <authorList>
            <person name="Parkin I.A."/>
            <person name="Koh C."/>
            <person name="Tang H."/>
            <person name="Robinson S.J."/>
            <person name="Kagale S."/>
            <person name="Clarke W.E."/>
            <person name="Town C.D."/>
            <person name="Nixon J."/>
            <person name="Krishnakumar V."/>
            <person name="Bidwell S.L."/>
            <person name="Denoeud F."/>
            <person name="Belcram H."/>
            <person name="Links M.G."/>
            <person name="Just J."/>
            <person name="Clarke C."/>
            <person name="Bender T."/>
            <person name="Huebert T."/>
            <person name="Mason A.S."/>
            <person name="Pires J.C."/>
            <person name="Barker G."/>
            <person name="Moore J."/>
            <person name="Walley P.G."/>
            <person name="Manoli S."/>
            <person name="Batley J."/>
            <person name="Edwards D."/>
            <person name="Nelson M.N."/>
            <person name="Wang X."/>
            <person name="Paterson A.H."/>
            <person name="King G."/>
            <person name="Bancroft I."/>
            <person name="Chalhoub B."/>
            <person name="Sharpe A.G."/>
        </authorList>
    </citation>
    <scope>NUCLEOTIDE SEQUENCE</scope>
    <source>
        <strain evidence="18 19">cv. TO1000</strain>
    </source>
</reference>
<dbReference type="STRING" id="109376.A0A0D3DAV7"/>
<dbReference type="InterPro" id="IPR033132">
    <property type="entry name" value="GH_1_N_CS"/>
</dbReference>
<comment type="catalytic activity">
    <reaction evidence="15">
        <text>a thioglucoside + H2O = a sugar + a thiol.</text>
        <dbReference type="EC" id="3.2.1.147"/>
    </reaction>
</comment>
<feature type="chain" id="PRO_5002259438" description="Sinigrinase" evidence="17">
    <location>
        <begin position="20"/>
        <end position="324"/>
    </location>
</feature>
<evidence type="ECO:0000256" key="10">
    <source>
        <dbReference type="ARBA" id="ARBA00023157"/>
    </source>
</evidence>
<comment type="function">
    <text evidence="2">Degradation of glucosinolates (glucose residue linked by a thioglucoside bound to an amino acid derivative) to glucose, sulfate and any of the products: thiocyanates, isothiocyanates, nitriles, epithionitriles or oxazolidine-2-thiones.</text>
</comment>
<evidence type="ECO:0000256" key="6">
    <source>
        <dbReference type="ARBA" id="ARBA00012744"/>
    </source>
</evidence>
<name>A0A0D3DAV7_BRAOL</name>
<dbReference type="InterPro" id="IPR001360">
    <property type="entry name" value="Glyco_hydro_1"/>
</dbReference>
<keyword evidence="12" id="KW-0326">Glycosidase</keyword>
<evidence type="ECO:0000256" key="9">
    <source>
        <dbReference type="ARBA" id="ARBA00022801"/>
    </source>
</evidence>
<comment type="similarity">
    <text evidence="4 16">Belongs to the glycosyl hydrolase 1 family.</text>
</comment>
<sequence>MNKILMVTIFLALASSGGCGNVYSRKDFPKGFSFGAGASAYQWEGAVDEDGRKPSVWDTFVHSHGRGPVNPKGLQFYKNFIELLVNHGIQPHVTLYHYDHPQYLENEYGGWLNRKSIEDFTAYADVCFREFGNHVKFWTTINEANIYTIGGYSDGLLPPGHCSSRSKCSSGNSSTEPYIVGHNLLLAHASASRLYKQKYKGLLLLQAPRMMRSQFKELKLSYSDGESDTKGSKKLFFLKSKTNRPRMLGPLTYGDYPDEMKRIVGSRLPVFTEEESALVKGSSDFVGVIHYLAASVTSVTHVKSQRDPGFFTDMGISMKGRNCL</sequence>
<keyword evidence="10" id="KW-1015">Disulfide bond</keyword>
<reference evidence="18" key="2">
    <citation type="submission" date="2015-03" db="UniProtKB">
        <authorList>
            <consortium name="EnsemblPlants"/>
        </authorList>
    </citation>
    <scope>IDENTIFICATION</scope>
</reference>
<comment type="subcellular location">
    <subcellularLocation>
        <location evidence="3">Vacuole</location>
    </subcellularLocation>
</comment>
<evidence type="ECO:0000313" key="19">
    <source>
        <dbReference type="Proteomes" id="UP000032141"/>
    </source>
</evidence>
<dbReference type="Gene3D" id="3.20.20.80">
    <property type="entry name" value="Glycosidases"/>
    <property type="match status" value="2"/>
</dbReference>
<evidence type="ECO:0000256" key="16">
    <source>
        <dbReference type="RuleBase" id="RU003690"/>
    </source>
</evidence>
<evidence type="ECO:0000256" key="11">
    <source>
        <dbReference type="ARBA" id="ARBA00023180"/>
    </source>
</evidence>
<keyword evidence="11" id="KW-0325">Glycoprotein</keyword>
<dbReference type="PROSITE" id="PS51257">
    <property type="entry name" value="PROKAR_LIPOPROTEIN"/>
    <property type="match status" value="1"/>
</dbReference>
<dbReference type="GO" id="GO:0019137">
    <property type="term" value="F:thioglucosidase activity"/>
    <property type="evidence" value="ECO:0007669"/>
    <property type="project" value="UniProtKB-EC"/>
</dbReference>
<dbReference type="Gramene" id="Bo7g082150.1">
    <property type="protein sequence ID" value="Bo7g082150.1"/>
    <property type="gene ID" value="Bo7g082150"/>
</dbReference>
<evidence type="ECO:0000256" key="1">
    <source>
        <dbReference type="ARBA" id="ARBA00000448"/>
    </source>
</evidence>
<protein>
    <recommendedName>
        <fullName evidence="13">Sinigrinase</fullName>
        <ecNumber evidence="5">3.2.1.147</ecNumber>
        <ecNumber evidence="6">3.2.1.21</ecNumber>
    </recommendedName>
    <alternativeName>
        <fullName evidence="14">Thioglucosidase</fullName>
    </alternativeName>
</protein>
<evidence type="ECO:0000256" key="12">
    <source>
        <dbReference type="ARBA" id="ARBA00023295"/>
    </source>
</evidence>
<evidence type="ECO:0000256" key="7">
    <source>
        <dbReference type="ARBA" id="ARBA00022554"/>
    </source>
</evidence>
<dbReference type="PROSITE" id="PS00653">
    <property type="entry name" value="GLYCOSYL_HYDROL_F1_2"/>
    <property type="match status" value="1"/>
</dbReference>
<evidence type="ECO:0000313" key="18">
    <source>
        <dbReference type="EnsemblPlants" id="Bo7g082150.1"/>
    </source>
</evidence>
<dbReference type="GO" id="GO:0005975">
    <property type="term" value="P:carbohydrate metabolic process"/>
    <property type="evidence" value="ECO:0007669"/>
    <property type="project" value="InterPro"/>
</dbReference>
<dbReference type="PANTHER" id="PTHR10353">
    <property type="entry name" value="GLYCOSYL HYDROLASE"/>
    <property type="match status" value="1"/>
</dbReference>
<dbReference type="InterPro" id="IPR017853">
    <property type="entry name" value="GH"/>
</dbReference>
<dbReference type="GO" id="GO:0005773">
    <property type="term" value="C:vacuole"/>
    <property type="evidence" value="ECO:0007669"/>
    <property type="project" value="UniProtKB-SubCell"/>
</dbReference>
<keyword evidence="9" id="KW-0378">Hydrolase</keyword>
<dbReference type="GO" id="GO:0008422">
    <property type="term" value="F:beta-glucosidase activity"/>
    <property type="evidence" value="ECO:0007669"/>
    <property type="project" value="UniProtKB-EC"/>
</dbReference>
<dbReference type="Pfam" id="PF00232">
    <property type="entry name" value="Glyco_hydro_1"/>
    <property type="match status" value="1"/>
</dbReference>
<evidence type="ECO:0000256" key="15">
    <source>
        <dbReference type="ARBA" id="ARBA00034026"/>
    </source>
</evidence>